<accession>A0A151ZHU9</accession>
<gene>
    <name evidence="1" type="ORF">DLAC_04933</name>
</gene>
<dbReference type="AlphaFoldDB" id="A0A151ZHU9"/>
<dbReference type="OrthoDB" id="18049at2759"/>
<keyword evidence="2" id="KW-1185">Reference proteome</keyword>
<reference evidence="1 2" key="1">
    <citation type="submission" date="2015-12" db="EMBL/GenBank/DDBJ databases">
        <title>Dictyostelia acquired genes for synthesis and detection of signals that induce cell-type specialization by lateral gene transfer from prokaryotes.</title>
        <authorList>
            <person name="Gloeckner G."/>
            <person name="Schaap P."/>
        </authorList>
    </citation>
    <scope>NUCLEOTIDE SEQUENCE [LARGE SCALE GENOMIC DNA]</scope>
    <source>
        <strain evidence="1 2">TK</strain>
    </source>
</reference>
<dbReference type="Proteomes" id="UP000076078">
    <property type="component" value="Unassembled WGS sequence"/>
</dbReference>
<evidence type="ECO:0000313" key="2">
    <source>
        <dbReference type="Proteomes" id="UP000076078"/>
    </source>
</evidence>
<organism evidence="1 2">
    <name type="scientific">Tieghemostelium lacteum</name>
    <name type="common">Slime mold</name>
    <name type="synonym">Dictyostelium lacteum</name>
    <dbReference type="NCBI Taxonomy" id="361077"/>
    <lineage>
        <taxon>Eukaryota</taxon>
        <taxon>Amoebozoa</taxon>
        <taxon>Evosea</taxon>
        <taxon>Eumycetozoa</taxon>
        <taxon>Dictyostelia</taxon>
        <taxon>Dictyosteliales</taxon>
        <taxon>Raperosteliaceae</taxon>
        <taxon>Tieghemostelium</taxon>
    </lineage>
</organism>
<comment type="caution">
    <text evidence="1">The sequence shown here is derived from an EMBL/GenBank/DDBJ whole genome shotgun (WGS) entry which is preliminary data.</text>
</comment>
<name>A0A151ZHU9_TIELA</name>
<protein>
    <submittedName>
        <fullName evidence="1">Uncharacterized protein</fullName>
    </submittedName>
</protein>
<dbReference type="OMA" id="NAHLNFC"/>
<proteinExistence type="predicted"/>
<evidence type="ECO:0000313" key="1">
    <source>
        <dbReference type="EMBL" id="KYQ93562.1"/>
    </source>
</evidence>
<sequence length="148" mass="17256">MDTDKKIQLNLPEIKDEYDKMKISLIQDFPECYQPISLAIDCERENRGKSAKEIEKQCYYEKSHMNFCILSTFCPTEARDLIDCYNGNIIAINSQNHKKSKCSQLFNIFDACLQKKTEQLEKEMNDSTYKPPPPKAKVVYVNENTKIN</sequence>
<dbReference type="InParanoid" id="A0A151ZHU9"/>
<dbReference type="FunCoup" id="A0A151ZHU9">
    <property type="interactions" value="371"/>
</dbReference>
<dbReference type="EMBL" id="LODT01000025">
    <property type="protein sequence ID" value="KYQ93562.1"/>
    <property type="molecule type" value="Genomic_DNA"/>
</dbReference>